<keyword evidence="3" id="KW-1185">Reference proteome</keyword>
<dbReference type="EMBL" id="CP049989">
    <property type="protein sequence ID" value="QIM54127.1"/>
    <property type="molecule type" value="Genomic_DNA"/>
</dbReference>
<protein>
    <submittedName>
        <fullName evidence="2">Uncharacterized protein</fullName>
    </submittedName>
</protein>
<sequence>MKRLAKPLLNRRHWIALAAVATLPACVVAPYGTYYRPETPLARAEWRRANCQGKSGPQTGVRLDLGDGLFIAVRSVLDRGDTRGLQISLAFTLPARTVIALSGPVALEVDGQPVAARFTDPSYGGRAPGPGDRWQQGEPIETSRSGGRVELQALVPQPGAQVRLSWPAAQRNGQALVLPELVLRRRSFDGGVEPFNC</sequence>
<organism evidence="2 3">
    <name type="scientific">Hydrogenophaga crocea</name>
    <dbReference type="NCBI Taxonomy" id="2716225"/>
    <lineage>
        <taxon>Bacteria</taxon>
        <taxon>Pseudomonadati</taxon>
        <taxon>Pseudomonadota</taxon>
        <taxon>Betaproteobacteria</taxon>
        <taxon>Burkholderiales</taxon>
        <taxon>Comamonadaceae</taxon>
        <taxon>Hydrogenophaga</taxon>
    </lineage>
</organism>
<dbReference type="RefSeq" id="WP_166229800.1">
    <property type="nucleotide sequence ID" value="NZ_CP049989.1"/>
</dbReference>
<dbReference type="Proteomes" id="UP000503162">
    <property type="component" value="Chromosome"/>
</dbReference>
<evidence type="ECO:0000313" key="3">
    <source>
        <dbReference type="Proteomes" id="UP000503162"/>
    </source>
</evidence>
<evidence type="ECO:0000313" key="2">
    <source>
        <dbReference type="EMBL" id="QIM54127.1"/>
    </source>
</evidence>
<feature type="region of interest" description="Disordered" evidence="1">
    <location>
        <begin position="120"/>
        <end position="144"/>
    </location>
</feature>
<evidence type="ECO:0000256" key="1">
    <source>
        <dbReference type="SAM" id="MobiDB-lite"/>
    </source>
</evidence>
<dbReference type="AlphaFoldDB" id="A0A6G8ILP0"/>
<reference evidence="2 3" key="1">
    <citation type="submission" date="2020-03" db="EMBL/GenBank/DDBJ databases">
        <title>Hydrogenophaga sp. nov. isolated from cyanobacterial mat.</title>
        <authorList>
            <person name="Thorat V."/>
            <person name="Kirdat K."/>
            <person name="Tiwarekar B."/>
            <person name="Costa E.D."/>
            <person name="Yadav A."/>
        </authorList>
    </citation>
    <scope>NUCLEOTIDE SEQUENCE [LARGE SCALE GENOMIC DNA]</scope>
    <source>
        <strain evidence="2 3">BA0156</strain>
    </source>
</reference>
<name>A0A6G8ILP0_9BURK</name>
<gene>
    <name evidence="2" type="ORF">G9Q37_19215</name>
</gene>
<dbReference type="KEGG" id="hcz:G9Q37_19215"/>
<accession>A0A6G8ILP0</accession>
<proteinExistence type="predicted"/>